<dbReference type="AlphaFoldDB" id="A0AAE1N040"/>
<sequence>MAKSSVNPDPYQLLQIVLNPNGTVTLSLEDPHTLPTSDPSLPISVLTKDLIINQSNNTWLRLFLPRKALHNNRPSNTKKLPLIVYFHGGGFIYYSAASTVVHDYCLKMADYIEAVVASVDYRLAPDHRLPAAYEDAVEALHWIKTRPDDWLRQFADYYNCYLMGNSAGATIAYHAGLRVAEEGQDDLKPMTIKGLILRQPDFSGTQRTESEMRLEKNPVFPMCVSDLLWEMALPVGANRDHEYCNPIAARGPEKVEKIREVGWRVMVSGNRGDPLFDRGKELVRLMKEKRVKVVTDFVEQGTHGVEFVDPSVALRLIRVVKHFISSSNKCG</sequence>
<evidence type="ECO:0000313" key="5">
    <source>
        <dbReference type="Proteomes" id="UP001293593"/>
    </source>
</evidence>
<comment type="similarity">
    <text evidence="1">Belongs to the 'GDXG' lipolytic enzyme family.</text>
</comment>
<feature type="domain" description="Alpha/beta hydrolase fold-3" evidence="3">
    <location>
        <begin position="83"/>
        <end position="305"/>
    </location>
</feature>
<gene>
    <name evidence="4" type="ORF">QN277_012062</name>
</gene>
<dbReference type="PROSITE" id="PS01173">
    <property type="entry name" value="LIPASE_GDXG_HIS"/>
    <property type="match status" value="1"/>
</dbReference>
<dbReference type="GO" id="GO:0016787">
    <property type="term" value="F:hydrolase activity"/>
    <property type="evidence" value="ECO:0007669"/>
    <property type="project" value="UniProtKB-KW"/>
</dbReference>
<dbReference type="InterPro" id="IPR013094">
    <property type="entry name" value="AB_hydrolase_3"/>
</dbReference>
<dbReference type="EMBL" id="JAWXYG010000002">
    <property type="protein sequence ID" value="KAK4280437.1"/>
    <property type="molecule type" value="Genomic_DNA"/>
</dbReference>
<dbReference type="PANTHER" id="PTHR23024">
    <property type="entry name" value="ARYLACETAMIDE DEACETYLASE"/>
    <property type="match status" value="1"/>
</dbReference>
<dbReference type="Pfam" id="PF07859">
    <property type="entry name" value="Abhydrolase_3"/>
    <property type="match status" value="1"/>
</dbReference>
<comment type="caution">
    <text evidence="4">The sequence shown here is derived from an EMBL/GenBank/DDBJ whole genome shotgun (WGS) entry which is preliminary data.</text>
</comment>
<accession>A0AAE1N040</accession>
<dbReference type="InterPro" id="IPR050466">
    <property type="entry name" value="Carboxylest/Gibb_receptor"/>
</dbReference>
<dbReference type="InterPro" id="IPR029058">
    <property type="entry name" value="AB_hydrolase_fold"/>
</dbReference>
<name>A0AAE1N040_9FABA</name>
<proteinExistence type="inferred from homology"/>
<keyword evidence="5" id="KW-1185">Reference proteome</keyword>
<protein>
    <recommendedName>
        <fullName evidence="3">Alpha/beta hydrolase fold-3 domain-containing protein</fullName>
    </recommendedName>
</protein>
<keyword evidence="2" id="KW-0378">Hydrolase</keyword>
<organism evidence="4 5">
    <name type="scientific">Acacia crassicarpa</name>
    <name type="common">northern wattle</name>
    <dbReference type="NCBI Taxonomy" id="499986"/>
    <lineage>
        <taxon>Eukaryota</taxon>
        <taxon>Viridiplantae</taxon>
        <taxon>Streptophyta</taxon>
        <taxon>Embryophyta</taxon>
        <taxon>Tracheophyta</taxon>
        <taxon>Spermatophyta</taxon>
        <taxon>Magnoliopsida</taxon>
        <taxon>eudicotyledons</taxon>
        <taxon>Gunneridae</taxon>
        <taxon>Pentapetalae</taxon>
        <taxon>rosids</taxon>
        <taxon>fabids</taxon>
        <taxon>Fabales</taxon>
        <taxon>Fabaceae</taxon>
        <taxon>Caesalpinioideae</taxon>
        <taxon>mimosoid clade</taxon>
        <taxon>Acacieae</taxon>
        <taxon>Acacia</taxon>
    </lineage>
</organism>
<evidence type="ECO:0000259" key="3">
    <source>
        <dbReference type="Pfam" id="PF07859"/>
    </source>
</evidence>
<dbReference type="PANTHER" id="PTHR23024:SF654">
    <property type="entry name" value="RECEPTOR GID1, PUTATIVE-RELATED"/>
    <property type="match status" value="1"/>
</dbReference>
<reference evidence="4" key="1">
    <citation type="submission" date="2023-10" db="EMBL/GenBank/DDBJ databases">
        <title>Chromosome-level genome of the transformable northern wattle, Acacia crassicarpa.</title>
        <authorList>
            <person name="Massaro I."/>
            <person name="Sinha N.R."/>
            <person name="Poethig S."/>
            <person name="Leichty A.R."/>
        </authorList>
    </citation>
    <scope>NUCLEOTIDE SEQUENCE</scope>
    <source>
        <strain evidence="4">Acra3RX</strain>
        <tissue evidence="4">Leaf</tissue>
    </source>
</reference>
<evidence type="ECO:0000256" key="2">
    <source>
        <dbReference type="ARBA" id="ARBA00022801"/>
    </source>
</evidence>
<dbReference type="Gene3D" id="3.40.50.1820">
    <property type="entry name" value="alpha/beta hydrolase"/>
    <property type="match status" value="1"/>
</dbReference>
<dbReference type="Proteomes" id="UP001293593">
    <property type="component" value="Unassembled WGS sequence"/>
</dbReference>
<dbReference type="InterPro" id="IPR002168">
    <property type="entry name" value="Lipase_GDXG_HIS_AS"/>
</dbReference>
<dbReference type="SUPFAM" id="SSF53474">
    <property type="entry name" value="alpha/beta-Hydrolases"/>
    <property type="match status" value="1"/>
</dbReference>
<evidence type="ECO:0000256" key="1">
    <source>
        <dbReference type="ARBA" id="ARBA00010515"/>
    </source>
</evidence>
<evidence type="ECO:0000313" key="4">
    <source>
        <dbReference type="EMBL" id="KAK4280437.1"/>
    </source>
</evidence>